<gene>
    <name evidence="1" type="ORF">NM208_g6187</name>
</gene>
<dbReference type="Proteomes" id="UP001148629">
    <property type="component" value="Unassembled WGS sequence"/>
</dbReference>
<keyword evidence="2" id="KW-1185">Reference proteome</keyword>
<sequence length="378" mass="41387">MPTTSLSHHTQAQAPAPAQADRPGLAQPSSSQGPWPHQTSGVTELGKPRSGGNGLSSTIRGVSSMDLAGLGCGSCTFGSPKLDFFYPFQEKGRVEIMTGTKGPGSGSMRLIRGNSSDPVHSDIFMVPARHIEQAIVIPGGGELESLGTEGLFRVVVVPTAAVGASAVNKKYPQIIRFQWPDREVKVDGKVRKESEKDTKMYMGAVKSTLNQQLVAFEKQVISYSEQPPAEGQSPMFKCSARLDSVKNSYVERGEGTLFFLPTGILWLGESTLYFPFNSLQKSLLVFCRDLASKTATSRCPIVAMGLLLDVSEPFYETNGDGPEPRLLHFKDIQEYDSVKEKILKYAETYRIDLQAVQQTFYNYEDNSPMTGFGFLMED</sequence>
<name>A0ACC1SEC6_9HYPO</name>
<organism evidence="1 2">
    <name type="scientific">Fusarium decemcellulare</name>
    <dbReference type="NCBI Taxonomy" id="57161"/>
    <lineage>
        <taxon>Eukaryota</taxon>
        <taxon>Fungi</taxon>
        <taxon>Dikarya</taxon>
        <taxon>Ascomycota</taxon>
        <taxon>Pezizomycotina</taxon>
        <taxon>Sordariomycetes</taxon>
        <taxon>Hypocreomycetidae</taxon>
        <taxon>Hypocreales</taxon>
        <taxon>Nectriaceae</taxon>
        <taxon>Fusarium</taxon>
        <taxon>Fusarium decemcellulare species complex</taxon>
    </lineage>
</organism>
<evidence type="ECO:0000313" key="1">
    <source>
        <dbReference type="EMBL" id="KAJ3537754.1"/>
    </source>
</evidence>
<accession>A0ACC1SEC6</accession>
<proteinExistence type="predicted"/>
<evidence type="ECO:0000313" key="2">
    <source>
        <dbReference type="Proteomes" id="UP001148629"/>
    </source>
</evidence>
<protein>
    <submittedName>
        <fullName evidence="1">Uncharacterized protein</fullName>
    </submittedName>
</protein>
<comment type="caution">
    <text evidence="1">The sequence shown here is derived from an EMBL/GenBank/DDBJ whole genome shotgun (WGS) entry which is preliminary data.</text>
</comment>
<reference evidence="1" key="1">
    <citation type="submission" date="2022-08" db="EMBL/GenBank/DDBJ databases">
        <title>Genome Sequence of Fusarium decemcellulare.</title>
        <authorList>
            <person name="Buettner E."/>
        </authorList>
    </citation>
    <scope>NUCLEOTIDE SEQUENCE</scope>
    <source>
        <strain evidence="1">Babe19</strain>
    </source>
</reference>
<dbReference type="EMBL" id="JANRMS010000561">
    <property type="protein sequence ID" value="KAJ3537754.1"/>
    <property type="molecule type" value="Genomic_DNA"/>
</dbReference>